<keyword evidence="10" id="KW-1185">Reference proteome</keyword>
<gene>
    <name evidence="9" type="ORF">QYM36_008385</name>
</gene>
<dbReference type="Pfam" id="PF01697">
    <property type="entry name" value="Glyco_transf_92"/>
    <property type="match status" value="1"/>
</dbReference>
<keyword evidence="6 8" id="KW-1133">Transmembrane helix</keyword>
<evidence type="ECO:0000256" key="7">
    <source>
        <dbReference type="ARBA" id="ARBA00023136"/>
    </source>
</evidence>
<dbReference type="InterPro" id="IPR008166">
    <property type="entry name" value="Glyco_transf_92"/>
</dbReference>
<protein>
    <recommendedName>
        <fullName evidence="8">Glycosyltransferase family 92 protein</fullName>
        <ecNumber evidence="8">2.4.1.-</ecNumber>
    </recommendedName>
</protein>
<dbReference type="GO" id="GO:0016020">
    <property type="term" value="C:membrane"/>
    <property type="evidence" value="ECO:0007669"/>
    <property type="project" value="UniProtKB-SubCell"/>
</dbReference>
<organism evidence="9 10">
    <name type="scientific">Artemia franciscana</name>
    <name type="common">Brine shrimp</name>
    <name type="synonym">Artemia sanfranciscana</name>
    <dbReference type="NCBI Taxonomy" id="6661"/>
    <lineage>
        <taxon>Eukaryota</taxon>
        <taxon>Metazoa</taxon>
        <taxon>Ecdysozoa</taxon>
        <taxon>Arthropoda</taxon>
        <taxon>Crustacea</taxon>
        <taxon>Branchiopoda</taxon>
        <taxon>Anostraca</taxon>
        <taxon>Artemiidae</taxon>
        <taxon>Artemia</taxon>
    </lineage>
</organism>
<evidence type="ECO:0000256" key="6">
    <source>
        <dbReference type="ARBA" id="ARBA00022989"/>
    </source>
</evidence>
<name>A0AA88IBB0_ARTSF</name>
<evidence type="ECO:0000256" key="3">
    <source>
        <dbReference type="ARBA" id="ARBA00022676"/>
    </source>
</evidence>
<comment type="subcellular location">
    <subcellularLocation>
        <location evidence="1">Membrane</location>
        <topology evidence="1">Single-pass membrane protein</topology>
    </subcellularLocation>
</comment>
<keyword evidence="4 8" id="KW-0808">Transferase</keyword>
<dbReference type="Proteomes" id="UP001187531">
    <property type="component" value="Unassembled WGS sequence"/>
</dbReference>
<evidence type="ECO:0000256" key="1">
    <source>
        <dbReference type="ARBA" id="ARBA00004167"/>
    </source>
</evidence>
<keyword evidence="5 8" id="KW-0812">Transmembrane</keyword>
<evidence type="ECO:0000313" key="10">
    <source>
        <dbReference type="Proteomes" id="UP001187531"/>
    </source>
</evidence>
<evidence type="ECO:0000256" key="5">
    <source>
        <dbReference type="ARBA" id="ARBA00022692"/>
    </source>
</evidence>
<dbReference type="GO" id="GO:0005737">
    <property type="term" value="C:cytoplasm"/>
    <property type="evidence" value="ECO:0007669"/>
    <property type="project" value="TreeGrafter"/>
</dbReference>
<sequence length="379" mass="43533">MRKYYRLLLAGVLIICAVSFLFYKHRYDQLAEMLESIGFYAPSPVTPHMCDVDTFSLWQNIGNLFVKTAYLVDNEFIIIGITTGLMSSKVCSLPNSDGVLLSNFTIQYDFLSAKSEEEDFRIVLVKCKPAKIPDKISFIKISDDESRESVQLPVHEVQFEYLRNNMGICISNSNKEHDFQLEMNIEFFAYHSAIGVKHFFYYTKGLTDKLGEAISLLQTSLDISVQIIPWNSPINDPSLDKVAIKLDCLLQSMGRTQWVALLNSSDIIYHSNEFTLNGLLRRSRDSFSVSKVFCDCKGNFTNSTEQIQILKVPNGEGLQTVVEILEFPDCLFLDVVTVNRCNEKLFFHKFWNFDENLRSISHYFLTEYYSMLTNNEVVP</sequence>
<keyword evidence="7 8" id="KW-0472">Membrane</keyword>
<reference evidence="9" key="1">
    <citation type="submission" date="2023-07" db="EMBL/GenBank/DDBJ databases">
        <title>Chromosome-level genome assembly of Artemia franciscana.</title>
        <authorList>
            <person name="Jo E."/>
        </authorList>
    </citation>
    <scope>NUCLEOTIDE SEQUENCE</scope>
    <source>
        <tissue evidence="9">Whole body</tissue>
    </source>
</reference>
<accession>A0AA88IBB0</accession>
<comment type="caution">
    <text evidence="9">The sequence shown here is derived from an EMBL/GenBank/DDBJ whole genome shotgun (WGS) entry which is preliminary data.</text>
</comment>
<dbReference type="EMBL" id="JAVRJZ010000001">
    <property type="protein sequence ID" value="KAK2727885.1"/>
    <property type="molecule type" value="Genomic_DNA"/>
</dbReference>
<evidence type="ECO:0000256" key="8">
    <source>
        <dbReference type="RuleBase" id="RU366017"/>
    </source>
</evidence>
<dbReference type="AlphaFoldDB" id="A0AA88IBB0"/>
<evidence type="ECO:0000256" key="4">
    <source>
        <dbReference type="ARBA" id="ARBA00022679"/>
    </source>
</evidence>
<dbReference type="GO" id="GO:0016757">
    <property type="term" value="F:glycosyltransferase activity"/>
    <property type="evidence" value="ECO:0007669"/>
    <property type="project" value="UniProtKB-UniRule"/>
</dbReference>
<keyword evidence="3 8" id="KW-0328">Glycosyltransferase</keyword>
<evidence type="ECO:0000256" key="2">
    <source>
        <dbReference type="ARBA" id="ARBA00007647"/>
    </source>
</evidence>
<comment type="similarity">
    <text evidence="2 8">Belongs to the glycosyltransferase 92 family.</text>
</comment>
<dbReference type="EC" id="2.4.1.-" evidence="8"/>
<dbReference type="PANTHER" id="PTHR21461:SF87">
    <property type="entry name" value="GH12965P"/>
    <property type="match status" value="1"/>
</dbReference>
<proteinExistence type="inferred from homology"/>
<dbReference type="PANTHER" id="PTHR21461">
    <property type="entry name" value="GLYCOSYLTRANSFERASE FAMILY 92 PROTEIN"/>
    <property type="match status" value="1"/>
</dbReference>
<feature type="transmembrane region" description="Helical" evidence="8">
    <location>
        <begin position="7"/>
        <end position="23"/>
    </location>
</feature>
<evidence type="ECO:0000313" key="9">
    <source>
        <dbReference type="EMBL" id="KAK2727885.1"/>
    </source>
</evidence>